<feature type="domain" description="NADP-dependent oxidoreductase" evidence="3">
    <location>
        <begin position="94"/>
        <end position="356"/>
    </location>
</feature>
<dbReference type="Pfam" id="PF00248">
    <property type="entry name" value="Aldo_ket_red"/>
    <property type="match status" value="1"/>
</dbReference>
<dbReference type="InterPro" id="IPR020471">
    <property type="entry name" value="AKR"/>
</dbReference>
<evidence type="ECO:0000256" key="1">
    <source>
        <dbReference type="ARBA" id="ARBA00023002"/>
    </source>
</evidence>
<dbReference type="PROSITE" id="PS00062">
    <property type="entry name" value="ALDOKETO_REDUCTASE_2"/>
    <property type="match status" value="1"/>
</dbReference>
<organism evidence="4 5">
    <name type="scientific">Rhizoctonia solani</name>
    <dbReference type="NCBI Taxonomy" id="456999"/>
    <lineage>
        <taxon>Eukaryota</taxon>
        <taxon>Fungi</taxon>
        <taxon>Dikarya</taxon>
        <taxon>Basidiomycota</taxon>
        <taxon>Agaricomycotina</taxon>
        <taxon>Agaricomycetes</taxon>
        <taxon>Cantharellales</taxon>
        <taxon>Ceratobasidiaceae</taxon>
        <taxon>Rhizoctonia</taxon>
    </lineage>
</organism>
<dbReference type="GO" id="GO:0016616">
    <property type="term" value="F:oxidoreductase activity, acting on the CH-OH group of donors, NAD or NADP as acceptor"/>
    <property type="evidence" value="ECO:0007669"/>
    <property type="project" value="UniProtKB-ARBA"/>
</dbReference>
<evidence type="ECO:0000256" key="2">
    <source>
        <dbReference type="SAM" id="MobiDB-lite"/>
    </source>
</evidence>
<dbReference type="Proteomes" id="UP000663826">
    <property type="component" value="Unassembled WGS sequence"/>
</dbReference>
<comment type="caution">
    <text evidence="4">The sequence shown here is derived from an EMBL/GenBank/DDBJ whole genome shotgun (WGS) entry which is preliminary data.</text>
</comment>
<dbReference type="PRINTS" id="PR00069">
    <property type="entry name" value="ALDKETRDTASE"/>
</dbReference>
<evidence type="ECO:0000259" key="3">
    <source>
        <dbReference type="Pfam" id="PF00248"/>
    </source>
</evidence>
<dbReference type="AlphaFoldDB" id="A0A8H2Y317"/>
<dbReference type="CDD" id="cd19071">
    <property type="entry name" value="AKR_AKR1-5-like"/>
    <property type="match status" value="1"/>
</dbReference>
<evidence type="ECO:0000313" key="5">
    <source>
        <dbReference type="Proteomes" id="UP000663826"/>
    </source>
</evidence>
<reference evidence="4" key="1">
    <citation type="submission" date="2021-01" db="EMBL/GenBank/DDBJ databases">
        <authorList>
            <person name="Kaushik A."/>
        </authorList>
    </citation>
    <scope>NUCLEOTIDE SEQUENCE</scope>
    <source>
        <strain evidence="4">AG1-1B</strain>
    </source>
</reference>
<dbReference type="InterPro" id="IPR023210">
    <property type="entry name" value="NADP_OxRdtase_dom"/>
</dbReference>
<protein>
    <recommendedName>
        <fullName evidence="3">NADP-dependent oxidoreductase domain-containing protein</fullName>
    </recommendedName>
</protein>
<dbReference type="FunFam" id="3.20.20.100:FF:000002">
    <property type="entry name" value="2,5-diketo-D-gluconic acid reductase A"/>
    <property type="match status" value="1"/>
</dbReference>
<keyword evidence="1" id="KW-0560">Oxidoreductase</keyword>
<dbReference type="PANTHER" id="PTHR11732">
    <property type="entry name" value="ALDO/KETO REDUCTASE"/>
    <property type="match status" value="1"/>
</dbReference>
<evidence type="ECO:0000313" key="4">
    <source>
        <dbReference type="EMBL" id="CAE6440094.1"/>
    </source>
</evidence>
<dbReference type="PROSITE" id="PS00798">
    <property type="entry name" value="ALDOKETO_REDUCTASE_1"/>
    <property type="match status" value="1"/>
</dbReference>
<gene>
    <name evidence="4" type="ORF">RDB_LOCUS68893</name>
</gene>
<proteinExistence type="predicted"/>
<feature type="region of interest" description="Disordered" evidence="2">
    <location>
        <begin position="354"/>
        <end position="382"/>
    </location>
</feature>
<dbReference type="Gene3D" id="3.20.20.100">
    <property type="entry name" value="NADP-dependent oxidoreductase domain"/>
    <property type="match status" value="1"/>
</dbReference>
<dbReference type="InterPro" id="IPR018170">
    <property type="entry name" value="Aldo/ket_reductase_CS"/>
</dbReference>
<dbReference type="InterPro" id="IPR036812">
    <property type="entry name" value="NAD(P)_OxRdtase_dom_sf"/>
</dbReference>
<accession>A0A8H2Y317</accession>
<sequence>MAEKANYIPISHEAYTLVPPRPEEKNCTLARAARAFGVTAIALFSVHMVLSSVNFSHLGRTMGCGGHGRLIHDAKLKLPAYYSLPSGDRIPSVAFGTYTPGTPQDQVGNVVKTALKAGYRHIDGAWVYGNEKEVGQAIKESGVDRKDLWLTSKLWNSFHRPEDVEPALDETLRLLQTSYLDLYLIHWPVAFKEPGPNGEIRVDHDLTENPLPTWKKLEDLVAKGKVRNIGVSNFNIRRLTNLTNAADLRIRPAINQVELNFFNPQPELVKWSKENNVLLESYSPLGSHSQVGESLKNPVVQSIAKDLNITPAQVVISWHVQRGTVVLPRSVTPSRIQENLHVFKLPEEQFKELEKAATSHPPQRVVDPSDSWGVDVFEDEKE</sequence>
<name>A0A8H2Y317_9AGAM</name>
<dbReference type="PROSITE" id="PS00063">
    <property type="entry name" value="ALDOKETO_REDUCTASE_3"/>
    <property type="match status" value="1"/>
</dbReference>
<dbReference type="EMBL" id="CAJMWQ010001195">
    <property type="protein sequence ID" value="CAE6440094.1"/>
    <property type="molecule type" value="Genomic_DNA"/>
</dbReference>
<dbReference type="SUPFAM" id="SSF51430">
    <property type="entry name" value="NAD(P)-linked oxidoreductase"/>
    <property type="match status" value="1"/>
</dbReference>